<keyword evidence="2" id="KW-0812">Transmembrane</keyword>
<dbReference type="AlphaFoldDB" id="A0A0E9NIL8"/>
<reference evidence="3 4" key="2">
    <citation type="journal article" date="2014" name="J. Gen. Appl. Microbiol.">
        <title>The early diverging ascomycetous budding yeast Saitoella complicata has three histone deacetylases belonging to the Clr6, Hos2, and Rpd3 lineages.</title>
        <authorList>
            <person name="Nishida H."/>
            <person name="Matsumoto T."/>
            <person name="Kondo S."/>
            <person name="Hamamoto M."/>
            <person name="Yoshikawa H."/>
        </authorList>
    </citation>
    <scope>NUCLEOTIDE SEQUENCE [LARGE SCALE GENOMIC DNA]</scope>
    <source>
        <strain evidence="3 4">NRRL Y-17804</strain>
    </source>
</reference>
<dbReference type="GO" id="GO:0009141">
    <property type="term" value="P:nucleoside triphosphate metabolic process"/>
    <property type="evidence" value="ECO:0007669"/>
    <property type="project" value="TreeGrafter"/>
</dbReference>
<organism evidence="3 4">
    <name type="scientific">Saitoella complicata (strain BCRC 22490 / CBS 7301 / JCM 7358 / NBRC 10748 / NRRL Y-17804)</name>
    <dbReference type="NCBI Taxonomy" id="698492"/>
    <lineage>
        <taxon>Eukaryota</taxon>
        <taxon>Fungi</taxon>
        <taxon>Dikarya</taxon>
        <taxon>Ascomycota</taxon>
        <taxon>Taphrinomycotina</taxon>
        <taxon>Taphrinomycotina incertae sedis</taxon>
        <taxon>Saitoella</taxon>
    </lineage>
</organism>
<dbReference type="FunFam" id="3.30.1360.180:FF:000003">
    <property type="entry name" value="Type I phosphodiesterase/nucleotide pyrophosphatase family protein"/>
    <property type="match status" value="1"/>
</dbReference>
<dbReference type="STRING" id="698492.A0A0E9NIL8"/>
<keyword evidence="4" id="KW-1185">Reference proteome</keyword>
<comment type="caution">
    <text evidence="3">The sequence shown here is derived from an EMBL/GenBank/DDBJ whole genome shotgun (WGS) entry which is preliminary data.</text>
</comment>
<dbReference type="EMBL" id="BACD03000024">
    <property type="protein sequence ID" value="GAO49658.1"/>
    <property type="molecule type" value="Genomic_DNA"/>
</dbReference>
<feature type="compositionally biased region" description="Acidic residues" evidence="1">
    <location>
        <begin position="14"/>
        <end position="25"/>
    </location>
</feature>
<dbReference type="SUPFAM" id="SSF53649">
    <property type="entry name" value="Alkaline phosphatase-like"/>
    <property type="match status" value="2"/>
</dbReference>
<dbReference type="OMA" id="TEMYANI"/>
<reference evidence="3 4" key="1">
    <citation type="journal article" date="2011" name="J. Gen. Appl. Microbiol.">
        <title>Draft genome sequencing of the enigmatic yeast Saitoella complicata.</title>
        <authorList>
            <person name="Nishida H."/>
            <person name="Hamamoto M."/>
            <person name="Sugiyama J."/>
        </authorList>
    </citation>
    <scope>NUCLEOTIDE SEQUENCE [LARGE SCALE GENOMIC DNA]</scope>
    <source>
        <strain evidence="3 4">NRRL Y-17804</strain>
    </source>
</reference>
<proteinExistence type="predicted"/>
<sequence>MATRRSSETIPLTDGDDDEDDDEDDLVVHRGHAHVRATTADRDILAEEADREVLLTVRPTSLFGRRNSVLIGPSDRRNSMVEDEEGDDVGDSLLGGEKGVRGRKERGFWYQVFMRTCATGVCLLLLLVVAIIILFAAVELPNKIPTSDKTEIIVTPGNTTTTVKLSNGTHEFVPTVLLISLDGFRADFLTPTLTPHLYNLSQSLTPNYFSPSASFSSNASKVDTSPNAPGVGIDIGAVNPPYLLPSFPSVTFPNHYTLITGLYPSSHGIIGNEFWDPSANGGKGAEFVYTDPERSHDSFWWEGVGGMKGRVEPVWCTCKRQGVRSAVHMWPGSEAVINGCSPDYLDPYRTGVEVEDKVERVLGWLDMEDEVRPGFMGVYVPDVDSAGHVYGPESIEVAEALGRVDGMVGGLVAGILERNLSGVVDLVVVSDHGMATSSGSRVVFLDDLVDVGGIEHIDGWPLFGMWPKSNVSVTEMYANISAQHTSTSPWDVYLRGDIPTRYHFSRHDNPRIAPLWLIPRPGWAITTHDRFDPEIEDYTPRGIHGYDNASPLMRALFVGVGPGFGEWTPEKKAGPVANVDVYGIVTRLLGIKPNPNNGTLNGHLRPATPATQNYTYIRLASECALASLRIADEGLEQEEEALLAQLEEDLLVGVPTWEEEVRIEEEEEELGWVEWMRVEAEEAREWVKAEAEEMMRKAKGNIKKEE</sequence>
<feature type="transmembrane region" description="Helical" evidence="2">
    <location>
        <begin position="112"/>
        <end position="138"/>
    </location>
</feature>
<dbReference type="Gene3D" id="3.40.720.10">
    <property type="entry name" value="Alkaline Phosphatase, subunit A"/>
    <property type="match status" value="1"/>
</dbReference>
<evidence type="ECO:0000313" key="4">
    <source>
        <dbReference type="Proteomes" id="UP000033140"/>
    </source>
</evidence>
<dbReference type="Gene3D" id="3.30.1360.180">
    <property type="match status" value="1"/>
</dbReference>
<dbReference type="InterPro" id="IPR002591">
    <property type="entry name" value="Phosphodiest/P_Trfase"/>
</dbReference>
<dbReference type="GO" id="GO:0047429">
    <property type="term" value="F:nucleoside triphosphate diphosphatase activity"/>
    <property type="evidence" value="ECO:0007669"/>
    <property type="project" value="TreeGrafter"/>
</dbReference>
<evidence type="ECO:0000256" key="1">
    <source>
        <dbReference type="SAM" id="MobiDB-lite"/>
    </source>
</evidence>
<dbReference type="PANTHER" id="PTHR10151:SF120">
    <property type="entry name" value="BIS(5'-ADENOSYL)-TRIPHOSPHATASE"/>
    <property type="match status" value="1"/>
</dbReference>
<keyword evidence="2" id="KW-0472">Membrane</keyword>
<keyword evidence="2" id="KW-1133">Transmembrane helix</keyword>
<feature type="region of interest" description="Disordered" evidence="1">
    <location>
        <begin position="1"/>
        <end position="25"/>
    </location>
</feature>
<accession>A0A0E9NIL8</accession>
<dbReference type="PANTHER" id="PTHR10151">
    <property type="entry name" value="ECTONUCLEOTIDE PYROPHOSPHATASE/PHOSPHODIESTERASE"/>
    <property type="match status" value="1"/>
</dbReference>
<reference evidence="3 4" key="3">
    <citation type="journal article" date="2015" name="Genome Announc.">
        <title>Draft Genome Sequence of the Archiascomycetous Yeast Saitoella complicata.</title>
        <authorList>
            <person name="Yamauchi K."/>
            <person name="Kondo S."/>
            <person name="Hamamoto M."/>
            <person name="Takahashi Y."/>
            <person name="Ogura Y."/>
            <person name="Hayashi T."/>
            <person name="Nishida H."/>
        </authorList>
    </citation>
    <scope>NUCLEOTIDE SEQUENCE [LARGE SCALE GENOMIC DNA]</scope>
    <source>
        <strain evidence="3 4">NRRL Y-17804</strain>
    </source>
</reference>
<dbReference type="CDD" id="cd16018">
    <property type="entry name" value="Enpp"/>
    <property type="match status" value="1"/>
</dbReference>
<evidence type="ECO:0000313" key="3">
    <source>
        <dbReference type="EMBL" id="GAO49658.1"/>
    </source>
</evidence>
<feature type="region of interest" description="Disordered" evidence="1">
    <location>
        <begin position="74"/>
        <end position="93"/>
    </location>
</feature>
<gene>
    <name evidence="3" type="ORF">G7K_3806-t1</name>
</gene>
<dbReference type="Proteomes" id="UP000033140">
    <property type="component" value="Unassembled WGS sequence"/>
</dbReference>
<feature type="compositionally biased region" description="Acidic residues" evidence="1">
    <location>
        <begin position="81"/>
        <end position="90"/>
    </location>
</feature>
<name>A0A0E9NIL8_SAICN</name>
<protein>
    <submittedName>
        <fullName evidence="3">Uncharacterized protein</fullName>
    </submittedName>
</protein>
<evidence type="ECO:0000256" key="2">
    <source>
        <dbReference type="SAM" id="Phobius"/>
    </source>
</evidence>
<dbReference type="Pfam" id="PF01663">
    <property type="entry name" value="Phosphodiest"/>
    <property type="match status" value="1"/>
</dbReference>
<dbReference type="GO" id="GO:0017111">
    <property type="term" value="F:ribonucleoside triphosphate phosphatase activity"/>
    <property type="evidence" value="ECO:0007669"/>
    <property type="project" value="TreeGrafter"/>
</dbReference>
<dbReference type="InterPro" id="IPR017850">
    <property type="entry name" value="Alkaline_phosphatase_core_sf"/>
</dbReference>